<dbReference type="CDD" id="cd00798">
    <property type="entry name" value="INT_XerDC_C"/>
    <property type="match status" value="1"/>
</dbReference>
<dbReference type="Pfam" id="PF02899">
    <property type="entry name" value="Phage_int_SAM_1"/>
    <property type="match status" value="1"/>
</dbReference>
<evidence type="ECO:0000256" key="1">
    <source>
        <dbReference type="ARBA" id="ARBA00004496"/>
    </source>
</evidence>
<proteinExistence type="inferred from homology"/>
<keyword evidence="4 9" id="KW-0159">Chromosome partition</keyword>
<feature type="active site" evidence="9">
    <location>
        <position position="180"/>
    </location>
</feature>
<evidence type="ECO:0000256" key="2">
    <source>
        <dbReference type="ARBA" id="ARBA00022490"/>
    </source>
</evidence>
<evidence type="ECO:0000259" key="11">
    <source>
        <dbReference type="PROSITE" id="PS51900"/>
    </source>
</evidence>
<accession>A0A660SRC1</accession>
<dbReference type="PANTHER" id="PTHR30349:SF77">
    <property type="entry name" value="TYROSINE RECOMBINASE XERC"/>
    <property type="match status" value="1"/>
</dbReference>
<comment type="function">
    <text evidence="9">Site-specific tyrosine recombinase, which acts by catalyzing the cutting and rejoining of the recombining DNA molecules. The XerC-XerD complex is essential to convert dimers of the bacterial chromosome into monomers to permit their segregation at cell division. It also contributes to the segregational stability of plasmids.</text>
</comment>
<evidence type="ECO:0000256" key="8">
    <source>
        <dbReference type="ARBA" id="ARBA00023306"/>
    </source>
</evidence>
<dbReference type="PROSITE" id="PS51900">
    <property type="entry name" value="CB"/>
    <property type="match status" value="1"/>
</dbReference>
<evidence type="ECO:0000259" key="10">
    <source>
        <dbReference type="PROSITE" id="PS51898"/>
    </source>
</evidence>
<organism evidence="12 13">
    <name type="scientific">candidate division TA06 bacterium</name>
    <dbReference type="NCBI Taxonomy" id="2250710"/>
    <lineage>
        <taxon>Bacteria</taxon>
        <taxon>Bacteria division TA06</taxon>
    </lineage>
</organism>
<dbReference type="GO" id="GO:0007059">
    <property type="term" value="P:chromosome segregation"/>
    <property type="evidence" value="ECO:0007669"/>
    <property type="project" value="UniProtKB-UniRule"/>
</dbReference>
<dbReference type="PROSITE" id="PS51898">
    <property type="entry name" value="TYR_RECOMBINASE"/>
    <property type="match status" value="1"/>
</dbReference>
<comment type="caution">
    <text evidence="12">The sequence shown here is derived from an EMBL/GenBank/DDBJ whole genome shotgun (WGS) entry which is preliminary data.</text>
</comment>
<dbReference type="HAMAP" id="MF_01808">
    <property type="entry name" value="Recomb_XerC_XerD"/>
    <property type="match status" value="1"/>
</dbReference>
<evidence type="ECO:0000256" key="4">
    <source>
        <dbReference type="ARBA" id="ARBA00022829"/>
    </source>
</evidence>
<dbReference type="InterPro" id="IPR023009">
    <property type="entry name" value="Tyrosine_recombinase_XerC/XerD"/>
</dbReference>
<dbReference type="InterPro" id="IPR004107">
    <property type="entry name" value="Integrase_SAM-like_N"/>
</dbReference>
<keyword evidence="2 9" id="KW-0963">Cytoplasm</keyword>
<dbReference type="Proteomes" id="UP000271125">
    <property type="component" value="Unassembled WGS sequence"/>
</dbReference>
<gene>
    <name evidence="9" type="primary">xerC</name>
    <name evidence="12" type="ORF">DRP43_00635</name>
</gene>
<keyword evidence="6 9" id="KW-0238">DNA-binding</keyword>
<name>A0A660SRC1_UNCT6</name>
<keyword evidence="5 9" id="KW-0229">DNA integration</keyword>
<dbReference type="PANTHER" id="PTHR30349">
    <property type="entry name" value="PHAGE INTEGRASE-RELATED"/>
    <property type="match status" value="1"/>
</dbReference>
<dbReference type="InterPro" id="IPR013762">
    <property type="entry name" value="Integrase-like_cat_sf"/>
</dbReference>
<dbReference type="InterPro" id="IPR002104">
    <property type="entry name" value="Integrase_catalytic"/>
</dbReference>
<keyword evidence="3 9" id="KW-0132">Cell division</keyword>
<comment type="subunit">
    <text evidence="9">Forms a cyclic heterotetrameric complex composed of two molecules of XerC and two molecules of XerD.</text>
</comment>
<keyword evidence="7 9" id="KW-0233">DNA recombination</keyword>
<evidence type="ECO:0000256" key="7">
    <source>
        <dbReference type="ARBA" id="ARBA00023172"/>
    </source>
</evidence>
<dbReference type="InterPro" id="IPR011010">
    <property type="entry name" value="DNA_brk_join_enz"/>
</dbReference>
<feature type="domain" description="Tyr recombinase" evidence="10">
    <location>
        <begin position="116"/>
        <end position="297"/>
    </location>
</feature>
<reference evidence="12 13" key="1">
    <citation type="submission" date="2018-06" db="EMBL/GenBank/DDBJ databases">
        <title>Extensive metabolic versatility and redundancy in microbially diverse, dynamic hydrothermal sediments.</title>
        <authorList>
            <person name="Dombrowski N."/>
            <person name="Teske A."/>
            <person name="Baker B.J."/>
        </authorList>
    </citation>
    <scope>NUCLEOTIDE SEQUENCE [LARGE SCALE GENOMIC DNA]</scope>
    <source>
        <strain evidence="12">B10_G13</strain>
    </source>
</reference>
<feature type="active site" evidence="9">
    <location>
        <position position="249"/>
    </location>
</feature>
<keyword evidence="8 9" id="KW-0131">Cell cycle</keyword>
<dbReference type="GO" id="GO:0003677">
    <property type="term" value="F:DNA binding"/>
    <property type="evidence" value="ECO:0007669"/>
    <property type="project" value="UniProtKB-UniRule"/>
</dbReference>
<evidence type="ECO:0000256" key="6">
    <source>
        <dbReference type="ARBA" id="ARBA00023125"/>
    </source>
</evidence>
<comment type="similarity">
    <text evidence="9">Belongs to the 'phage' integrase family. XerC subfamily.</text>
</comment>
<feature type="active site" evidence="9">
    <location>
        <position position="275"/>
    </location>
</feature>
<dbReference type="GO" id="GO:0005737">
    <property type="term" value="C:cytoplasm"/>
    <property type="evidence" value="ECO:0007669"/>
    <property type="project" value="UniProtKB-SubCell"/>
</dbReference>
<sequence length="303" mass="35422">MDRKTENRNFTKYRERFLKHLLNTRRFSKNTIISYRHDIIQFFNFLNDLYGMEYINQINRSHIRAFISSLMKYGFDRSSANRKLSTLKSFFSYLVSINCIEKNPVILIKAPKMEYKLPTFLTVTEINNMMIVPDTKKFKGLRDRAILEILYSTGIRASECINININDIDFENETILVLGKRKKERIMPFNQNSKLSIRNYLIVRNKKSVKGEQALFINRSGSRLSQRSLIRIVKFYINQIAPGKKASPHTLRHTFATHLLDSGADLRAVQVLLGHVSLGTTQIYTHITRTKLKKIYNQAHPRA</sequence>
<evidence type="ECO:0000256" key="3">
    <source>
        <dbReference type="ARBA" id="ARBA00022618"/>
    </source>
</evidence>
<dbReference type="AlphaFoldDB" id="A0A660SRC1"/>
<dbReference type="GO" id="GO:0006313">
    <property type="term" value="P:DNA transposition"/>
    <property type="evidence" value="ECO:0007669"/>
    <property type="project" value="UniProtKB-UniRule"/>
</dbReference>
<dbReference type="EMBL" id="QNBD01000016">
    <property type="protein sequence ID" value="RKX72490.1"/>
    <property type="molecule type" value="Genomic_DNA"/>
</dbReference>
<feature type="active site" evidence="9">
    <location>
        <position position="252"/>
    </location>
</feature>
<dbReference type="Pfam" id="PF00589">
    <property type="entry name" value="Phage_integrase"/>
    <property type="match status" value="1"/>
</dbReference>
<dbReference type="InterPro" id="IPR010998">
    <property type="entry name" value="Integrase_recombinase_N"/>
</dbReference>
<protein>
    <recommendedName>
        <fullName evidence="9">Tyrosine recombinase XerC</fullName>
    </recommendedName>
</protein>
<feature type="active site" description="O-(3'-phospho-DNA)-tyrosine intermediate" evidence="9">
    <location>
        <position position="284"/>
    </location>
</feature>
<dbReference type="GO" id="GO:0009037">
    <property type="term" value="F:tyrosine-based site-specific recombinase activity"/>
    <property type="evidence" value="ECO:0007669"/>
    <property type="project" value="UniProtKB-UniRule"/>
</dbReference>
<dbReference type="Gene3D" id="1.10.443.10">
    <property type="entry name" value="Intergrase catalytic core"/>
    <property type="match status" value="1"/>
</dbReference>
<dbReference type="InterPro" id="IPR044068">
    <property type="entry name" value="CB"/>
</dbReference>
<feature type="domain" description="Core-binding (CB)" evidence="11">
    <location>
        <begin position="8"/>
        <end position="95"/>
    </location>
</feature>
<dbReference type="NCBIfam" id="NF001399">
    <property type="entry name" value="PRK00283.1"/>
    <property type="match status" value="1"/>
</dbReference>
<evidence type="ECO:0000313" key="12">
    <source>
        <dbReference type="EMBL" id="RKX72490.1"/>
    </source>
</evidence>
<dbReference type="InterPro" id="IPR050090">
    <property type="entry name" value="Tyrosine_recombinase_XerCD"/>
</dbReference>
<evidence type="ECO:0000256" key="9">
    <source>
        <dbReference type="HAMAP-Rule" id="MF_01808"/>
    </source>
</evidence>
<dbReference type="GO" id="GO:0051301">
    <property type="term" value="P:cell division"/>
    <property type="evidence" value="ECO:0007669"/>
    <property type="project" value="UniProtKB-KW"/>
</dbReference>
<comment type="subcellular location">
    <subcellularLocation>
        <location evidence="1 9">Cytoplasm</location>
    </subcellularLocation>
</comment>
<evidence type="ECO:0000256" key="5">
    <source>
        <dbReference type="ARBA" id="ARBA00022908"/>
    </source>
</evidence>
<evidence type="ECO:0000313" key="13">
    <source>
        <dbReference type="Proteomes" id="UP000271125"/>
    </source>
</evidence>
<feature type="active site" evidence="9">
    <location>
        <position position="156"/>
    </location>
</feature>
<dbReference type="Gene3D" id="1.10.150.130">
    <property type="match status" value="1"/>
</dbReference>
<dbReference type="SUPFAM" id="SSF56349">
    <property type="entry name" value="DNA breaking-rejoining enzymes"/>
    <property type="match status" value="1"/>
</dbReference>